<dbReference type="Pfam" id="PF12684">
    <property type="entry name" value="DUF3799"/>
    <property type="match status" value="1"/>
</dbReference>
<dbReference type="Proteomes" id="UP000029079">
    <property type="component" value="Chromosome"/>
</dbReference>
<dbReference type="EMBL" id="CP009223">
    <property type="protein sequence ID" value="AIM63097.1"/>
    <property type="molecule type" value="Genomic_DNA"/>
</dbReference>
<reference evidence="6" key="2">
    <citation type="submission" date="2014-08" db="EMBL/GenBank/DDBJ databases">
        <title>Complete genome of Weissella ceti strain WS74 isolated from diseased rainbow trout in Brazil.</title>
        <authorList>
            <person name="Figueiredo H.C.P."/>
            <person name="Leal C.A.G."/>
            <person name="Pereira F.L."/>
            <person name="Soares S.C."/>
            <person name="Dorella F.A."/>
            <person name="Carvalho A.F."/>
            <person name="Azevedo V.A.C."/>
        </authorList>
    </citation>
    <scope>NUCLEOTIDE SEQUENCE [LARGE SCALE GENOMIC DNA]</scope>
    <source>
        <strain evidence="6">WS74</strain>
    </source>
</reference>
<keyword evidence="1" id="KW-0547">Nucleotide-binding</keyword>
<feature type="domain" description="Putative exodeoxyribonuclease 8 PDDEXK-like" evidence="4">
    <location>
        <begin position="14"/>
        <end position="226"/>
    </location>
</feature>
<keyword evidence="2" id="KW-0378">Hydrolase</keyword>
<accession>A0A088GLG2</accession>
<dbReference type="GO" id="GO:0005524">
    <property type="term" value="F:ATP binding"/>
    <property type="evidence" value="ECO:0007669"/>
    <property type="project" value="UniProtKB-KW"/>
</dbReference>
<dbReference type="InterPro" id="IPR011604">
    <property type="entry name" value="PDDEXK-like_dom_sf"/>
</dbReference>
<dbReference type="KEGG" id="wct:WS74_0845"/>
<evidence type="ECO:0000259" key="4">
    <source>
        <dbReference type="Pfam" id="PF12684"/>
    </source>
</evidence>
<dbReference type="AlphaFoldDB" id="A0A088GLG2"/>
<keyword evidence="2" id="KW-0347">Helicase</keyword>
<evidence type="ECO:0000313" key="6">
    <source>
        <dbReference type="Proteomes" id="UP000029079"/>
    </source>
</evidence>
<gene>
    <name evidence="5" type="ORF">WS74_0845</name>
</gene>
<protein>
    <recommendedName>
        <fullName evidence="4">Putative exodeoxyribonuclease 8 PDDEXK-like domain-containing protein</fullName>
    </recommendedName>
</protein>
<dbReference type="RefSeq" id="WP_038536299.1">
    <property type="nucleotide sequence ID" value="NZ_CP009223.1"/>
</dbReference>
<dbReference type="Gene3D" id="3.90.320.10">
    <property type="match status" value="1"/>
</dbReference>
<dbReference type="GO" id="GO:0004386">
    <property type="term" value="F:helicase activity"/>
    <property type="evidence" value="ECO:0007669"/>
    <property type="project" value="UniProtKB-KW"/>
</dbReference>
<sequence>MTEKIHMSPTRVFKFMKNPARALDDYHGIYPWWEGDNTPLLYGTMVHNLAEGAKATFGFTEDELSQVVSSAGKTKGQIKATYKEAEFVGQALCEYVENNINGPRTFEQVIEIEDTTEDEHAIDVLLTGRADLVTDNAVYDFKTVAGQDFDGFIKYGSFRDERQLEYMMQVTYYAMVLGKKEAHIIYVKKHKDTPFIYDYKLTTEDMYDAWSKYQYELGKAIEIVAGVRDADAINDGSQWAYKKFGGVIDASEVK</sequence>
<keyword evidence="3" id="KW-0067">ATP-binding</keyword>
<evidence type="ECO:0000256" key="1">
    <source>
        <dbReference type="ARBA" id="ARBA00022741"/>
    </source>
</evidence>
<proteinExistence type="predicted"/>
<reference evidence="5 6" key="1">
    <citation type="journal article" date="2014" name="Genome Announc.">
        <title>Complete Genome Sequences of Fish Pathogenic Weissella ceti Strains WS74 and WS105.</title>
        <authorList>
            <person name="Figueiredo H.C."/>
            <person name="Leal C.A."/>
            <person name="Dorella F.A."/>
            <person name="Carvalho A.F."/>
            <person name="Soares S.C."/>
            <person name="Pereira F.L."/>
            <person name="Azevedo V.A."/>
        </authorList>
    </citation>
    <scope>NUCLEOTIDE SEQUENCE [LARGE SCALE GENOMIC DNA]</scope>
    <source>
        <strain evidence="5 6">WS74</strain>
    </source>
</reference>
<keyword evidence="6" id="KW-1185">Reference proteome</keyword>
<name>A0A088GLG2_9LACO</name>
<evidence type="ECO:0000313" key="5">
    <source>
        <dbReference type="EMBL" id="AIM63097.1"/>
    </source>
</evidence>
<evidence type="ECO:0000256" key="3">
    <source>
        <dbReference type="ARBA" id="ARBA00022840"/>
    </source>
</evidence>
<evidence type="ECO:0000256" key="2">
    <source>
        <dbReference type="ARBA" id="ARBA00022806"/>
    </source>
</evidence>
<dbReference type="InterPro" id="IPR024432">
    <property type="entry name" value="Put_RecE_PDDEXK-like_dom"/>
</dbReference>
<organism evidence="5 6">
    <name type="scientific">Weissella ceti</name>
    <dbReference type="NCBI Taxonomy" id="759620"/>
    <lineage>
        <taxon>Bacteria</taxon>
        <taxon>Bacillati</taxon>
        <taxon>Bacillota</taxon>
        <taxon>Bacilli</taxon>
        <taxon>Lactobacillales</taxon>
        <taxon>Lactobacillaceae</taxon>
        <taxon>Weissella</taxon>
    </lineage>
</organism>